<dbReference type="Proteomes" id="UP001246690">
    <property type="component" value="Chromosome"/>
</dbReference>
<organism evidence="1 2">
    <name type="scientific">Buttiauxella selenatireducens</name>
    <dbReference type="NCBI Taxonomy" id="3073902"/>
    <lineage>
        <taxon>Bacteria</taxon>
        <taxon>Pseudomonadati</taxon>
        <taxon>Pseudomonadota</taxon>
        <taxon>Gammaproteobacteria</taxon>
        <taxon>Enterobacterales</taxon>
        <taxon>Enterobacteriaceae</taxon>
        <taxon>Buttiauxella</taxon>
    </lineage>
</organism>
<gene>
    <name evidence="1" type="ORF">RHD99_12610</name>
</gene>
<sequence>MEKFAARQTADKAAHAGPLNSGSLDVTIGSFPAARQGDTFVCVLHGPGVIAEGSKTVTINGIPAARMGDITSCKVKSLPPGKGKKPAISHFLTPVKNTNPDGTAKTAKPDNVALRVLGIYATQSDESGNHSFDQAKAGLTAMDFQLKNHPGEKNSGFDTNWGGAVGKLEGTAGLNEKDGEYGAGAKGRATGVSGSAGINSGKENSGDYAGAKAEGHVGYADGKIEGNIIIKPEDQKYGGGFDIGAEAAAAHGELEGAFESKYFAVKATLGGSAGTVGAGAGLAGTIDIDDKVLEIKVSGKIALLLGLKADLSFRLGDYDTAEDKSKELSGLVLTGLPTVIIGG</sequence>
<dbReference type="Gene3D" id="2.60.200.60">
    <property type="match status" value="1"/>
</dbReference>
<evidence type="ECO:0000313" key="2">
    <source>
        <dbReference type="Proteomes" id="UP001246690"/>
    </source>
</evidence>
<accession>A0ABY9S4A7</accession>
<dbReference type="EMBL" id="CP133838">
    <property type="protein sequence ID" value="WMY72334.1"/>
    <property type="molecule type" value="Genomic_DNA"/>
</dbReference>
<dbReference type="Pfam" id="PF05488">
    <property type="entry name" value="PAAR_motif"/>
    <property type="match status" value="1"/>
</dbReference>
<proteinExistence type="predicted"/>
<dbReference type="InterPro" id="IPR008727">
    <property type="entry name" value="PAAR_motif"/>
</dbReference>
<reference evidence="1 2" key="1">
    <citation type="submission" date="2023-09" db="EMBL/GenBank/DDBJ databases">
        <title>Buttiauxella selenatireducens sp. nov., isolated from the rhizosphere of Cardamine hupingshanesis.</title>
        <authorList>
            <person name="Zhang S."/>
            <person name="Xu Z."/>
            <person name="Wang H."/>
            <person name="Guo Y."/>
        </authorList>
    </citation>
    <scope>NUCLEOTIDE SEQUENCE [LARGE SCALE GENOMIC DNA]</scope>
    <source>
        <strain evidence="1 2">R73</strain>
    </source>
</reference>
<dbReference type="RefSeq" id="WP_309874215.1">
    <property type="nucleotide sequence ID" value="NZ_CP133838.1"/>
</dbReference>
<evidence type="ECO:0000313" key="1">
    <source>
        <dbReference type="EMBL" id="WMY72334.1"/>
    </source>
</evidence>
<protein>
    <submittedName>
        <fullName evidence="1">PAAR domain-containing protein</fullName>
    </submittedName>
</protein>
<name>A0ABY9S4A7_9ENTR</name>
<keyword evidence="2" id="KW-1185">Reference proteome</keyword>